<protein>
    <submittedName>
        <fullName evidence="2">Uncharacterized protein</fullName>
    </submittedName>
</protein>
<sequence>MSLVRITALSTLLIAHASMADVPHTFTPNTPAKASEVNANFSALDATSAENADDIEALTESVNALKNTGCSTGQLIDHGYDYTWQPKDAAPGFKPLASDDSVAIYKLPFKELATGKIYHITFPSGYGSGYNSNARIELYRTAAPCFGQFKVSGFDASVLDIEEWRISAQRSGVALVGTENTHTSVVRGVAIKINKTLLIISNIGVSRPEQIFINNNYDSDTDFDLTDNIDLTDVTPSTNYEQQLDNLIDYIKIVEADSE</sequence>
<evidence type="ECO:0000313" key="2">
    <source>
        <dbReference type="EMBL" id="CAA0115056.1"/>
    </source>
</evidence>
<proteinExistence type="predicted"/>
<feature type="chain" id="PRO_5024858459" evidence="1">
    <location>
        <begin position="21"/>
        <end position="259"/>
    </location>
</feature>
<dbReference type="EMBL" id="CACSIO010000023">
    <property type="protein sequence ID" value="CAA0115056.1"/>
    <property type="molecule type" value="Genomic_DNA"/>
</dbReference>
<accession>A0A5S9QB22</accession>
<feature type="signal peptide" evidence="1">
    <location>
        <begin position="1"/>
        <end position="20"/>
    </location>
</feature>
<keyword evidence="3" id="KW-1185">Reference proteome</keyword>
<dbReference type="Proteomes" id="UP000441399">
    <property type="component" value="Unassembled WGS sequence"/>
</dbReference>
<organism evidence="2 3">
    <name type="scientific">BD1-7 clade bacterium</name>
    <dbReference type="NCBI Taxonomy" id="2029982"/>
    <lineage>
        <taxon>Bacteria</taxon>
        <taxon>Pseudomonadati</taxon>
        <taxon>Pseudomonadota</taxon>
        <taxon>Gammaproteobacteria</taxon>
        <taxon>Cellvibrionales</taxon>
        <taxon>Spongiibacteraceae</taxon>
        <taxon>BD1-7 clade</taxon>
    </lineage>
</organism>
<evidence type="ECO:0000256" key="1">
    <source>
        <dbReference type="SAM" id="SignalP"/>
    </source>
</evidence>
<evidence type="ECO:0000313" key="3">
    <source>
        <dbReference type="Proteomes" id="UP000441399"/>
    </source>
</evidence>
<dbReference type="OrthoDB" id="6336201at2"/>
<name>A0A5S9QB22_9GAMM</name>
<keyword evidence="1" id="KW-0732">Signal</keyword>
<gene>
    <name evidence="2" type="ORF">OPDIPICF_01681</name>
</gene>
<reference evidence="2 3" key="1">
    <citation type="submission" date="2019-11" db="EMBL/GenBank/DDBJ databases">
        <authorList>
            <person name="Holert J."/>
        </authorList>
    </citation>
    <scope>NUCLEOTIDE SEQUENCE [LARGE SCALE GENOMIC DNA]</scope>
    <source>
        <strain evidence="2">SB11_3</strain>
    </source>
</reference>
<dbReference type="AlphaFoldDB" id="A0A5S9QB22"/>